<feature type="domain" description="PurM-like C-terminal" evidence="4">
    <location>
        <begin position="148"/>
        <end position="297"/>
    </location>
</feature>
<dbReference type="Pfam" id="PF00586">
    <property type="entry name" value="AIRS"/>
    <property type="match status" value="1"/>
</dbReference>
<feature type="binding site" evidence="2">
    <location>
        <position position="43"/>
    </location>
    <ligand>
        <name>Mg(2+)</name>
        <dbReference type="ChEBI" id="CHEBI:18420"/>
        <label>4</label>
    </ligand>
</feature>
<keyword evidence="2" id="KW-0479">Metal-binding</keyword>
<feature type="binding site" evidence="2">
    <location>
        <position position="28"/>
    </location>
    <ligand>
        <name>Mg(2+)</name>
        <dbReference type="ChEBI" id="CHEBI:18420"/>
        <label>3</label>
    </ligand>
</feature>
<dbReference type="Pfam" id="PF02769">
    <property type="entry name" value="AIRS_C"/>
    <property type="match status" value="1"/>
</dbReference>
<dbReference type="GO" id="GO:0000287">
    <property type="term" value="F:magnesium ion binding"/>
    <property type="evidence" value="ECO:0007669"/>
    <property type="project" value="UniProtKB-UniRule"/>
</dbReference>
<dbReference type="PANTHER" id="PTHR30270:SF0">
    <property type="entry name" value="THIAMINE-MONOPHOSPHATE KINASE"/>
    <property type="match status" value="1"/>
</dbReference>
<keyword evidence="2" id="KW-0547">Nucleotide-binding</keyword>
<dbReference type="InterPro" id="IPR006283">
    <property type="entry name" value="ThiL-like"/>
</dbReference>
<keyword evidence="2 5" id="KW-0808">Transferase</keyword>
<comment type="caution">
    <text evidence="2">Lacks conserved residue(s) required for the propagation of feature annotation.</text>
</comment>
<gene>
    <name evidence="2" type="primary">thiL</name>
    <name evidence="5" type="ORF">HNR75_000953</name>
</gene>
<dbReference type="InterPro" id="IPR036676">
    <property type="entry name" value="PurM-like_C_sf"/>
</dbReference>
<dbReference type="GO" id="GO:0005524">
    <property type="term" value="F:ATP binding"/>
    <property type="evidence" value="ECO:0007669"/>
    <property type="project" value="UniProtKB-UniRule"/>
</dbReference>
<dbReference type="HAMAP" id="MF_02128">
    <property type="entry name" value="TMP_kinase"/>
    <property type="match status" value="1"/>
</dbReference>
<comment type="miscellaneous">
    <text evidence="2">Reaction mechanism of ThiL seems to utilize a direct, inline transfer of the gamma-phosphate of ATP to TMP rather than a phosphorylated enzyme intermediate.</text>
</comment>
<keyword evidence="2" id="KW-0067">ATP-binding</keyword>
<comment type="pathway">
    <text evidence="2">Cofactor biosynthesis; thiamine diphosphate biosynthesis; thiamine diphosphate from thiamine phosphate: step 1/1.</text>
</comment>
<dbReference type="CDD" id="cd02194">
    <property type="entry name" value="ThiL"/>
    <property type="match status" value="1"/>
</dbReference>
<dbReference type="UniPathway" id="UPA00060">
    <property type="reaction ID" value="UER00142"/>
</dbReference>
<protein>
    <recommendedName>
        <fullName evidence="2">Thiamine-monophosphate kinase</fullName>
        <shortName evidence="2">TMP kinase</shortName>
        <shortName evidence="2">Thiamine-phosphate kinase</shortName>
        <ecNumber evidence="2">2.7.4.16</ecNumber>
    </recommendedName>
</protein>
<dbReference type="PIRSF" id="PIRSF005303">
    <property type="entry name" value="Thiam_monoph_kin"/>
    <property type="match status" value="1"/>
</dbReference>
<feature type="binding site" evidence="2">
    <location>
        <position position="73"/>
    </location>
    <ligand>
        <name>Mg(2+)</name>
        <dbReference type="ChEBI" id="CHEBI:18420"/>
        <label>3</label>
    </ligand>
</feature>
<proteinExistence type="inferred from homology"/>
<evidence type="ECO:0000256" key="2">
    <source>
        <dbReference type="HAMAP-Rule" id="MF_02128"/>
    </source>
</evidence>
<dbReference type="Gene3D" id="3.30.1330.10">
    <property type="entry name" value="PurM-like, N-terminal domain"/>
    <property type="match status" value="1"/>
</dbReference>
<feature type="binding site" evidence="2">
    <location>
        <position position="73"/>
    </location>
    <ligand>
        <name>Mg(2+)</name>
        <dbReference type="ChEBI" id="CHEBI:18420"/>
        <label>4</label>
    </ligand>
</feature>
<dbReference type="AlphaFoldDB" id="A0A841GIL9"/>
<feature type="binding site" evidence="2">
    <location>
        <position position="73"/>
    </location>
    <ligand>
        <name>Mg(2+)</name>
        <dbReference type="ChEBI" id="CHEBI:18420"/>
        <label>2</label>
    </ligand>
</feature>
<evidence type="ECO:0000313" key="6">
    <source>
        <dbReference type="Proteomes" id="UP000585721"/>
    </source>
</evidence>
<comment type="function">
    <text evidence="2">Catalyzes the ATP-dependent phosphorylation of thiamine-monophosphate (TMP) to form thiamine-pyrophosphate (TPP), the active form of vitamin B1.</text>
</comment>
<dbReference type="GO" id="GO:0009228">
    <property type="term" value="P:thiamine biosynthetic process"/>
    <property type="evidence" value="ECO:0007669"/>
    <property type="project" value="UniProtKB-KW"/>
</dbReference>
<feature type="binding site" evidence="2">
    <location>
        <position position="212"/>
    </location>
    <ligand>
        <name>Mg(2+)</name>
        <dbReference type="ChEBI" id="CHEBI:18420"/>
        <label>5</label>
    </ligand>
</feature>
<comment type="similarity">
    <text evidence="2">Belongs to the thiamine-monophosphate kinase family.</text>
</comment>
<dbReference type="Gene3D" id="3.90.650.10">
    <property type="entry name" value="PurM-like C-terminal domain"/>
    <property type="match status" value="1"/>
</dbReference>
<accession>A0A841GIL9</accession>
<feature type="binding site" evidence="2">
    <location>
        <position position="45"/>
    </location>
    <ligand>
        <name>Mg(2+)</name>
        <dbReference type="ChEBI" id="CHEBI:18420"/>
        <label>1</label>
    </ligand>
</feature>
<dbReference type="GO" id="GO:0009229">
    <property type="term" value="P:thiamine diphosphate biosynthetic process"/>
    <property type="evidence" value="ECO:0007669"/>
    <property type="project" value="UniProtKB-UniRule"/>
</dbReference>
<dbReference type="InterPro" id="IPR036921">
    <property type="entry name" value="PurM-like_N_sf"/>
</dbReference>
<feature type="binding site" evidence="2">
    <location>
        <position position="211"/>
    </location>
    <ligand>
        <name>ATP</name>
        <dbReference type="ChEBI" id="CHEBI:30616"/>
    </ligand>
</feature>
<dbReference type="RefSeq" id="WP_188025865.1">
    <property type="nucleotide sequence ID" value="NZ_JACHGR010000003.1"/>
</dbReference>
<keyword evidence="2" id="KW-0460">Magnesium</keyword>
<feature type="binding site" evidence="2">
    <location>
        <position position="209"/>
    </location>
    <ligand>
        <name>Mg(2+)</name>
        <dbReference type="ChEBI" id="CHEBI:18420"/>
        <label>3</label>
    </ligand>
</feature>
<reference evidence="5 6" key="1">
    <citation type="submission" date="2020-08" db="EMBL/GenBank/DDBJ databases">
        <title>Genomic Encyclopedia of Type Strains, Phase IV (KMG-IV): sequencing the most valuable type-strain genomes for metagenomic binning, comparative biology and taxonomic classification.</title>
        <authorList>
            <person name="Goeker M."/>
        </authorList>
    </citation>
    <scope>NUCLEOTIDE SEQUENCE [LARGE SCALE GENOMIC DNA]</scope>
    <source>
        <strain evidence="5 6">DSM 22975</strain>
    </source>
</reference>
<dbReference type="SUPFAM" id="SSF55326">
    <property type="entry name" value="PurM N-terminal domain-like"/>
    <property type="match status" value="1"/>
</dbReference>
<evidence type="ECO:0000256" key="1">
    <source>
        <dbReference type="ARBA" id="ARBA00022977"/>
    </source>
</evidence>
<feature type="binding site" evidence="2">
    <location>
        <begin position="119"/>
        <end position="120"/>
    </location>
    <ligand>
        <name>ATP</name>
        <dbReference type="ChEBI" id="CHEBI:30616"/>
    </ligand>
</feature>
<feature type="binding site" evidence="2">
    <location>
        <position position="28"/>
    </location>
    <ligand>
        <name>Mg(2+)</name>
        <dbReference type="ChEBI" id="CHEBI:18420"/>
        <label>4</label>
    </ligand>
</feature>
<feature type="binding site" evidence="2">
    <location>
        <position position="316"/>
    </location>
    <ligand>
        <name>substrate</name>
    </ligand>
</feature>
<organism evidence="5 6">
    <name type="scientific">Tolumonas osonensis</name>
    <dbReference type="NCBI Taxonomy" id="675874"/>
    <lineage>
        <taxon>Bacteria</taxon>
        <taxon>Pseudomonadati</taxon>
        <taxon>Pseudomonadota</taxon>
        <taxon>Gammaproteobacteria</taxon>
        <taxon>Aeromonadales</taxon>
        <taxon>Aeromonadaceae</taxon>
        <taxon>Tolumonas</taxon>
    </lineage>
</organism>
<dbReference type="InterPro" id="IPR016188">
    <property type="entry name" value="PurM-like_N"/>
</dbReference>
<comment type="caution">
    <text evidence="5">The sequence shown here is derived from an EMBL/GenBank/DDBJ whole genome shotgun (WGS) entry which is preliminary data.</text>
</comment>
<name>A0A841GIL9_9GAMM</name>
<dbReference type="PANTHER" id="PTHR30270">
    <property type="entry name" value="THIAMINE-MONOPHOSPHATE KINASE"/>
    <property type="match status" value="1"/>
</dbReference>
<feature type="binding site" evidence="2">
    <location>
        <position position="120"/>
    </location>
    <ligand>
        <name>Mg(2+)</name>
        <dbReference type="ChEBI" id="CHEBI:18420"/>
        <label>1</label>
    </ligand>
</feature>
<feature type="binding site" evidence="2">
    <location>
        <position position="260"/>
    </location>
    <ligand>
        <name>substrate</name>
    </ligand>
</feature>
<feature type="binding site" evidence="2">
    <location>
        <position position="45"/>
    </location>
    <ligand>
        <name>Mg(2+)</name>
        <dbReference type="ChEBI" id="CHEBI:18420"/>
        <label>2</label>
    </ligand>
</feature>
<feature type="domain" description="PurM-like N-terminal" evidence="3">
    <location>
        <begin position="26"/>
        <end position="136"/>
    </location>
</feature>
<dbReference type="NCBIfam" id="TIGR01379">
    <property type="entry name" value="thiL"/>
    <property type="match status" value="1"/>
</dbReference>
<dbReference type="Proteomes" id="UP000585721">
    <property type="component" value="Unassembled WGS sequence"/>
</dbReference>
<evidence type="ECO:0000259" key="4">
    <source>
        <dbReference type="Pfam" id="PF02769"/>
    </source>
</evidence>
<evidence type="ECO:0000259" key="3">
    <source>
        <dbReference type="Pfam" id="PF00586"/>
    </source>
</evidence>
<comment type="catalytic activity">
    <reaction evidence="2">
        <text>thiamine phosphate + ATP = thiamine diphosphate + ADP</text>
        <dbReference type="Rhea" id="RHEA:15913"/>
        <dbReference type="ChEBI" id="CHEBI:30616"/>
        <dbReference type="ChEBI" id="CHEBI:37575"/>
        <dbReference type="ChEBI" id="CHEBI:58937"/>
        <dbReference type="ChEBI" id="CHEBI:456216"/>
        <dbReference type="EC" id="2.7.4.16"/>
    </reaction>
</comment>
<dbReference type="InterPro" id="IPR010918">
    <property type="entry name" value="PurM-like_C_dom"/>
</dbReference>
<keyword evidence="2 5" id="KW-0418">Kinase</keyword>
<evidence type="ECO:0000313" key="5">
    <source>
        <dbReference type="EMBL" id="MBB6055071.1"/>
    </source>
</evidence>
<feature type="binding site" evidence="2">
    <location>
        <position position="52"/>
    </location>
    <ligand>
        <name>substrate</name>
    </ligand>
</feature>
<dbReference type="EC" id="2.7.4.16" evidence="2"/>
<sequence>MGEFELIQHYFASQASVRDDVELGIGDDCALLNIPAGECLAVTTDSLVSGIHFFADIDPFALGHKVLAVNLSDLAAMGAYPRWVSLAITLPEANESWLAEFARGFHALATKHNVALIGGDTTRGPLSVTVSAKGTVPARQALRRSGAKAGDAVYISGSLGAAALAVQQRIHNLHIPDDALQTCQQRMDYPQPRCELGLALRDIASSALDLSDGLSGDLMHILRASGVAAEIELSTLPVDPAVVQSVTPEQALQLALGGGDDYELCFTVPAEHENRLHELATSLTLPLTRIGAITAGTPHITWYHQGKPVELHINGWEHFHHGETGKTS</sequence>
<dbReference type="GO" id="GO:0009030">
    <property type="term" value="F:thiamine-phosphate kinase activity"/>
    <property type="evidence" value="ECO:0007669"/>
    <property type="project" value="UniProtKB-UniRule"/>
</dbReference>
<feature type="binding site" evidence="2">
    <location>
        <position position="144"/>
    </location>
    <ligand>
        <name>ATP</name>
        <dbReference type="ChEBI" id="CHEBI:30616"/>
    </ligand>
</feature>
<feature type="binding site" evidence="2">
    <location>
        <position position="44"/>
    </location>
    <ligand>
        <name>Mg(2+)</name>
        <dbReference type="ChEBI" id="CHEBI:18420"/>
        <label>1</label>
    </ligand>
</feature>
<dbReference type="EMBL" id="JACHGR010000003">
    <property type="protein sequence ID" value="MBB6055071.1"/>
    <property type="molecule type" value="Genomic_DNA"/>
</dbReference>
<keyword evidence="1 2" id="KW-0784">Thiamine biosynthesis</keyword>
<keyword evidence="6" id="KW-1185">Reference proteome</keyword>
<dbReference type="SUPFAM" id="SSF56042">
    <property type="entry name" value="PurM C-terminal domain-like"/>
    <property type="match status" value="1"/>
</dbReference>